<keyword evidence="4" id="KW-0548">Nucleotidyltransferase</keyword>
<feature type="compositionally biased region" description="Acidic residues" evidence="1">
    <location>
        <begin position="42"/>
        <end position="54"/>
    </location>
</feature>
<feature type="compositionally biased region" description="Acidic residues" evidence="1">
    <location>
        <begin position="64"/>
        <end position="96"/>
    </location>
</feature>
<dbReference type="InterPro" id="IPR000477">
    <property type="entry name" value="RT_dom"/>
</dbReference>
<protein>
    <submittedName>
        <fullName evidence="4">Putative reverse transcriptase domain-containing protein</fullName>
    </submittedName>
</protein>
<dbReference type="InterPro" id="IPR043128">
    <property type="entry name" value="Rev_trsase/Diguanyl_cyclase"/>
</dbReference>
<feature type="region of interest" description="Disordered" evidence="1">
    <location>
        <begin position="303"/>
        <end position="336"/>
    </location>
</feature>
<dbReference type="Gene3D" id="3.10.10.10">
    <property type="entry name" value="HIV Type 1 Reverse Transcriptase, subunit A, domain 1"/>
    <property type="match status" value="1"/>
</dbReference>
<reference evidence="4" key="1">
    <citation type="journal article" date="2019" name="Sci. Rep.">
        <title>Draft genome of Tanacetum cinerariifolium, the natural source of mosquito coil.</title>
        <authorList>
            <person name="Yamashiro T."/>
            <person name="Shiraishi A."/>
            <person name="Satake H."/>
            <person name="Nakayama K."/>
        </authorList>
    </citation>
    <scope>NUCLEOTIDE SEQUENCE</scope>
</reference>
<name>A0A6L2JFY2_TANCI</name>
<feature type="compositionally biased region" description="Basic and acidic residues" evidence="1">
    <location>
        <begin position="310"/>
        <end position="336"/>
    </location>
</feature>
<sequence>MPSPELPPSLDYVPSPKEPEQAPLFLDYVPEPEYLEYSAPSDAEEPMDPEEDPKEDPAYYLADGGDDEDDESFDDDDEDDEEQEAFEDDDKEEEEEHSAMADSTVCFCTYTSTPPPSSLSLLSSLLPHIPLPPLPLPSPPTTRPTYAEVPLGYREAKILLRAASSSTHHLSEIPSPPLLVPSTSHRDDLPKANMPLWKSARFTAPTGRFKVGESSSAAAARQDEHTLADRVDYGFIDIMDTSIRASEIRAMTVIGDVNDRSVMLLLHDKHGLTLRARSRLWRPRLELYKGTFRELVCITEAGPQDEPEDAEIKTNRTSKNVDDSHDSGTGSRRTERAARECTYSDFLKCQPLNFKGTEGVIGLTQWFKRMELVFHISNCAVKNQIKFATCTLLGSALTWWNSYVETVDHNVAYEMTWKYLKPKESVIASKPKTMQEAIEISNDLTEQKVRTLVERQAKNKRKFESLQATIKTNSSLSKGIMWHSPILQGLGKRNRSEYLNLCALNSTTIMMDSVLQSAPTARGLAISPKTVEASLLPPTTREPKGQIKEFSLALSVELRAISRVISRGTFLLNNHYASILFDIGTDRSFVFTAFSSLIDIIPTTLDYGYDVELADERRLKTSRGRSDLKMYLLFESPRSISRGLAGYSTNLTSGISNRFSTECCTCSTGSSFYSKIDLRSGYHQLRVCEEDTPKTAFRTRYGRYKFQVISFGLTNAPTAFMDLMNRVCKAYLDKFVIVFIDDIPIYSMTKQDHEEHLKLILKLLKKEDFYAKFSKCEFWIPKVQFLSHMIDSKDTHFDWGDKQEATFQLLKEKLCSAPILALPKGAENFIVYCDASHKGLGVVLMQMEKVIAYASRQLKIHEKTTRLMNWS</sequence>
<dbReference type="InterPro" id="IPR043502">
    <property type="entry name" value="DNA/RNA_pol_sf"/>
</dbReference>
<evidence type="ECO:0000259" key="3">
    <source>
        <dbReference type="Pfam" id="PF17919"/>
    </source>
</evidence>
<evidence type="ECO:0000259" key="2">
    <source>
        <dbReference type="Pfam" id="PF00078"/>
    </source>
</evidence>
<dbReference type="Pfam" id="PF00078">
    <property type="entry name" value="RVT_1"/>
    <property type="match status" value="1"/>
</dbReference>
<dbReference type="PANTHER" id="PTHR24559:SF427">
    <property type="entry name" value="RNA-DIRECTED DNA POLYMERASE"/>
    <property type="match status" value="1"/>
</dbReference>
<dbReference type="InterPro" id="IPR053134">
    <property type="entry name" value="RNA-dir_DNA_polymerase"/>
</dbReference>
<proteinExistence type="predicted"/>
<evidence type="ECO:0000256" key="1">
    <source>
        <dbReference type="SAM" id="MobiDB-lite"/>
    </source>
</evidence>
<gene>
    <name evidence="4" type="ORF">Tci_006793</name>
</gene>
<dbReference type="GO" id="GO:0003964">
    <property type="term" value="F:RNA-directed DNA polymerase activity"/>
    <property type="evidence" value="ECO:0007669"/>
    <property type="project" value="UniProtKB-KW"/>
</dbReference>
<evidence type="ECO:0000313" key="4">
    <source>
        <dbReference type="EMBL" id="GEU34815.1"/>
    </source>
</evidence>
<dbReference type="AlphaFoldDB" id="A0A6L2JFY2"/>
<dbReference type="PANTHER" id="PTHR24559">
    <property type="entry name" value="TRANSPOSON TY3-I GAG-POL POLYPROTEIN"/>
    <property type="match status" value="1"/>
</dbReference>
<keyword evidence="4" id="KW-0808">Transferase</keyword>
<dbReference type="InterPro" id="IPR041577">
    <property type="entry name" value="RT_RNaseH_2"/>
</dbReference>
<dbReference type="CDD" id="cd01647">
    <property type="entry name" value="RT_LTR"/>
    <property type="match status" value="1"/>
</dbReference>
<feature type="region of interest" description="Disordered" evidence="1">
    <location>
        <begin position="1"/>
        <end position="100"/>
    </location>
</feature>
<organism evidence="4">
    <name type="scientific">Tanacetum cinerariifolium</name>
    <name type="common">Dalmatian daisy</name>
    <name type="synonym">Chrysanthemum cinerariifolium</name>
    <dbReference type="NCBI Taxonomy" id="118510"/>
    <lineage>
        <taxon>Eukaryota</taxon>
        <taxon>Viridiplantae</taxon>
        <taxon>Streptophyta</taxon>
        <taxon>Embryophyta</taxon>
        <taxon>Tracheophyta</taxon>
        <taxon>Spermatophyta</taxon>
        <taxon>Magnoliopsida</taxon>
        <taxon>eudicotyledons</taxon>
        <taxon>Gunneridae</taxon>
        <taxon>Pentapetalae</taxon>
        <taxon>asterids</taxon>
        <taxon>campanulids</taxon>
        <taxon>Asterales</taxon>
        <taxon>Asteraceae</taxon>
        <taxon>Asteroideae</taxon>
        <taxon>Anthemideae</taxon>
        <taxon>Anthemidinae</taxon>
        <taxon>Tanacetum</taxon>
    </lineage>
</organism>
<dbReference type="Gene3D" id="3.30.70.270">
    <property type="match status" value="1"/>
</dbReference>
<feature type="domain" description="Reverse transcriptase" evidence="2">
    <location>
        <begin position="653"/>
        <end position="789"/>
    </location>
</feature>
<accession>A0A6L2JFY2</accession>
<feature type="domain" description="Reverse transcriptase/retrotransposon-derived protein RNase H-like" evidence="3">
    <location>
        <begin position="799"/>
        <end position="864"/>
    </location>
</feature>
<dbReference type="SUPFAM" id="SSF56672">
    <property type="entry name" value="DNA/RNA polymerases"/>
    <property type="match status" value="1"/>
</dbReference>
<dbReference type="EMBL" id="BKCJ010000621">
    <property type="protein sequence ID" value="GEU34815.1"/>
    <property type="molecule type" value="Genomic_DNA"/>
</dbReference>
<comment type="caution">
    <text evidence="4">The sequence shown here is derived from an EMBL/GenBank/DDBJ whole genome shotgun (WGS) entry which is preliminary data.</text>
</comment>
<keyword evidence="4" id="KW-0695">RNA-directed DNA polymerase</keyword>
<dbReference type="Pfam" id="PF17919">
    <property type="entry name" value="RT_RNaseH_2"/>
    <property type="match status" value="1"/>
</dbReference>